<feature type="domain" description="PTS EIIB type-2" evidence="2">
    <location>
        <begin position="1"/>
        <end position="89"/>
    </location>
</feature>
<dbReference type="Pfam" id="PF02302">
    <property type="entry name" value="PTS_IIB"/>
    <property type="match status" value="1"/>
</dbReference>
<sequence length="89" mass="9291">MKILTVCGMGIGTSILLKMNTEKALKALGASADVEASDIGSARGAARTVDIVLISHDLAEQLGDVPAKVIEIQNFLSVDEISQKLAPEV</sequence>
<keyword evidence="3" id="KW-0762">Sugar transport</keyword>
<reference evidence="3 4" key="1">
    <citation type="submission" date="2023-04" db="EMBL/GenBank/DDBJ databases">
        <title>Klugiella caeni sp. nov. isolated from the sludge of biochemical tank.</title>
        <authorList>
            <person name="Geng K."/>
        </authorList>
    </citation>
    <scope>NUCLEOTIDE SEQUENCE [LARGE SCALE GENOMIC DNA]</scope>
    <source>
        <strain evidence="3 4">YN-L-19</strain>
    </source>
</reference>
<evidence type="ECO:0000313" key="3">
    <source>
        <dbReference type="EMBL" id="MDI2097924.1"/>
    </source>
</evidence>
<dbReference type="InterPro" id="IPR003501">
    <property type="entry name" value="PTS_EIIB_2/3"/>
</dbReference>
<dbReference type="Proteomes" id="UP001321506">
    <property type="component" value="Unassembled WGS sequence"/>
</dbReference>
<dbReference type="RefSeq" id="WP_281487696.1">
    <property type="nucleotide sequence ID" value="NZ_CP159582.1"/>
</dbReference>
<dbReference type="InterPro" id="IPR036095">
    <property type="entry name" value="PTS_EIIB-like_sf"/>
</dbReference>
<evidence type="ECO:0000313" key="4">
    <source>
        <dbReference type="Proteomes" id="UP001321506"/>
    </source>
</evidence>
<dbReference type="GO" id="GO:0009401">
    <property type="term" value="P:phosphoenolpyruvate-dependent sugar phosphotransferase system"/>
    <property type="evidence" value="ECO:0007669"/>
    <property type="project" value="InterPro"/>
</dbReference>
<accession>A0AAW6T6E7</accession>
<dbReference type="SUPFAM" id="SSF52794">
    <property type="entry name" value="PTS system IIB component-like"/>
    <property type="match status" value="1"/>
</dbReference>
<evidence type="ECO:0000259" key="2">
    <source>
        <dbReference type="PROSITE" id="PS51099"/>
    </source>
</evidence>
<dbReference type="AlphaFoldDB" id="A0AAW6T6E7"/>
<dbReference type="InterPro" id="IPR013011">
    <property type="entry name" value="PTS_EIIB_2"/>
</dbReference>
<proteinExistence type="predicted"/>
<keyword evidence="3" id="KW-0813">Transport</keyword>
<organism evidence="3 4">
    <name type="scientific">Ruicaihuangia caeni</name>
    <dbReference type="NCBI Taxonomy" id="3042517"/>
    <lineage>
        <taxon>Bacteria</taxon>
        <taxon>Bacillati</taxon>
        <taxon>Actinomycetota</taxon>
        <taxon>Actinomycetes</taxon>
        <taxon>Micrococcales</taxon>
        <taxon>Microbacteriaceae</taxon>
        <taxon>Ruicaihuangia</taxon>
    </lineage>
</organism>
<dbReference type="EC" id="2.7.1.-" evidence="3"/>
<dbReference type="Gene3D" id="3.40.50.2300">
    <property type="match status" value="1"/>
</dbReference>
<evidence type="ECO:0000256" key="1">
    <source>
        <dbReference type="ARBA" id="ARBA00022679"/>
    </source>
</evidence>
<keyword evidence="4" id="KW-1185">Reference proteome</keyword>
<dbReference type="PROSITE" id="PS51099">
    <property type="entry name" value="PTS_EIIB_TYPE_2"/>
    <property type="match status" value="1"/>
</dbReference>
<name>A0AAW6T6E7_9MICO</name>
<dbReference type="GO" id="GO:0008982">
    <property type="term" value="F:protein-N(PI)-phosphohistidine-sugar phosphotransferase activity"/>
    <property type="evidence" value="ECO:0007669"/>
    <property type="project" value="InterPro"/>
</dbReference>
<gene>
    <name evidence="3" type="ORF">QF206_02935</name>
</gene>
<protein>
    <submittedName>
        <fullName evidence="3">PTS sugar transporter subunit IIB</fullName>
        <ecNumber evidence="3">2.7.1.-</ecNumber>
    </submittedName>
</protein>
<dbReference type="CDD" id="cd05563">
    <property type="entry name" value="PTS_IIB_ascorbate"/>
    <property type="match status" value="1"/>
</dbReference>
<dbReference type="EMBL" id="JASATX010000001">
    <property type="protein sequence ID" value="MDI2097924.1"/>
    <property type="molecule type" value="Genomic_DNA"/>
</dbReference>
<keyword evidence="1 3" id="KW-0808">Transferase</keyword>
<comment type="caution">
    <text evidence="3">The sequence shown here is derived from an EMBL/GenBank/DDBJ whole genome shotgun (WGS) entry which is preliminary data.</text>
</comment>